<reference evidence="1 2" key="1">
    <citation type="journal article" date="2019" name="Anaerobe">
        <title>Detection of Robinsoniella peoriensis in multiple bone samples of a trauma patient.</title>
        <authorList>
            <person name="Schrottner P."/>
            <person name="Hartwich K."/>
            <person name="Bunk B."/>
            <person name="Schober I."/>
            <person name="Helbig S."/>
            <person name="Rudolph W.W."/>
            <person name="Gunzer F."/>
        </authorList>
    </citation>
    <scope>NUCLEOTIDE SEQUENCE [LARGE SCALE GENOMIC DNA]</scope>
    <source>
        <strain evidence="1 2">DSM 106044</strain>
    </source>
</reference>
<protein>
    <submittedName>
        <fullName evidence="1">RNA polymerase sigma factor</fullName>
    </submittedName>
</protein>
<dbReference type="EMBL" id="QGQD01000022">
    <property type="protein sequence ID" value="TLD02138.1"/>
    <property type="molecule type" value="Genomic_DNA"/>
</dbReference>
<gene>
    <name evidence="1" type="ORF">DSM106044_00944</name>
</gene>
<dbReference type="SUPFAM" id="SSF88659">
    <property type="entry name" value="Sigma3 and sigma4 domains of RNA polymerase sigma factors"/>
    <property type="match status" value="1"/>
</dbReference>
<dbReference type="InterPro" id="IPR036388">
    <property type="entry name" value="WH-like_DNA-bd_sf"/>
</dbReference>
<evidence type="ECO:0000313" key="1">
    <source>
        <dbReference type="EMBL" id="TLD02138.1"/>
    </source>
</evidence>
<organism evidence="1 2">
    <name type="scientific">Robinsoniella peoriensis</name>
    <dbReference type="NCBI Taxonomy" id="180332"/>
    <lineage>
        <taxon>Bacteria</taxon>
        <taxon>Bacillati</taxon>
        <taxon>Bacillota</taxon>
        <taxon>Clostridia</taxon>
        <taxon>Lachnospirales</taxon>
        <taxon>Lachnospiraceae</taxon>
        <taxon>Robinsoniella</taxon>
    </lineage>
</organism>
<comment type="caution">
    <text evidence="1">The sequence shown here is derived from an EMBL/GenBank/DDBJ whole genome shotgun (WGS) entry which is preliminary data.</text>
</comment>
<sequence>MSKRTISIKSGKEEIQMEVTEEEYQNYYRPWWQQKKREQRNRDAKEEKGYMEESYEAWSDGFSESMGIPDCSQPDIDEILEKKILLDVLEEAMESLLPDERELVSKVFSEELSVSEIARASGQKRRTLAFRKDKALEKLRAFFRDRGFDV</sequence>
<accession>A0A4V6HS99</accession>
<dbReference type="RefSeq" id="WP_027293287.1">
    <property type="nucleotide sequence ID" value="NZ_CAUSDN010000104.1"/>
</dbReference>
<proteinExistence type="predicted"/>
<dbReference type="InterPro" id="IPR013324">
    <property type="entry name" value="RNA_pol_sigma_r3/r4-like"/>
</dbReference>
<name>A0A4V6HS99_9FIRM</name>
<dbReference type="Gene3D" id="1.10.10.10">
    <property type="entry name" value="Winged helix-like DNA-binding domain superfamily/Winged helix DNA-binding domain"/>
    <property type="match status" value="1"/>
</dbReference>
<dbReference type="Proteomes" id="UP000306509">
    <property type="component" value="Unassembled WGS sequence"/>
</dbReference>
<evidence type="ECO:0000313" key="2">
    <source>
        <dbReference type="Proteomes" id="UP000306509"/>
    </source>
</evidence>
<dbReference type="AlphaFoldDB" id="A0A4V6HS99"/>
<keyword evidence="2" id="KW-1185">Reference proteome</keyword>